<keyword evidence="2" id="KW-1133">Transmembrane helix</keyword>
<accession>A0A9K3KWW1</accession>
<evidence type="ECO:0000313" key="3">
    <source>
        <dbReference type="EMBL" id="KAG7351422.1"/>
    </source>
</evidence>
<feature type="compositionally biased region" description="Low complexity" evidence="1">
    <location>
        <begin position="258"/>
        <end position="275"/>
    </location>
</feature>
<keyword evidence="2" id="KW-0812">Transmembrane</keyword>
<feature type="compositionally biased region" description="Low complexity" evidence="1">
    <location>
        <begin position="46"/>
        <end position="55"/>
    </location>
</feature>
<feature type="region of interest" description="Disordered" evidence="1">
    <location>
        <begin position="371"/>
        <end position="400"/>
    </location>
</feature>
<proteinExistence type="predicted"/>
<feature type="region of interest" description="Disordered" evidence="1">
    <location>
        <begin position="258"/>
        <end position="291"/>
    </location>
</feature>
<dbReference type="AlphaFoldDB" id="A0A9K3KWW1"/>
<comment type="caution">
    <text evidence="3">The sequence shown here is derived from an EMBL/GenBank/DDBJ whole genome shotgun (WGS) entry which is preliminary data.</text>
</comment>
<feature type="region of interest" description="Disordered" evidence="1">
    <location>
        <begin position="120"/>
        <end position="201"/>
    </location>
</feature>
<feature type="region of interest" description="Disordered" evidence="1">
    <location>
        <begin position="1"/>
        <end position="73"/>
    </location>
</feature>
<keyword evidence="2" id="KW-0472">Membrane</keyword>
<feature type="compositionally biased region" description="Low complexity" evidence="1">
    <location>
        <begin position="1"/>
        <end position="20"/>
    </location>
</feature>
<feature type="region of interest" description="Disordered" evidence="1">
    <location>
        <begin position="430"/>
        <end position="454"/>
    </location>
</feature>
<organism evidence="3 4">
    <name type="scientific">Nitzschia inconspicua</name>
    <dbReference type="NCBI Taxonomy" id="303405"/>
    <lineage>
        <taxon>Eukaryota</taxon>
        <taxon>Sar</taxon>
        <taxon>Stramenopiles</taxon>
        <taxon>Ochrophyta</taxon>
        <taxon>Bacillariophyta</taxon>
        <taxon>Bacillariophyceae</taxon>
        <taxon>Bacillariophycidae</taxon>
        <taxon>Bacillariales</taxon>
        <taxon>Bacillariaceae</taxon>
        <taxon>Nitzschia</taxon>
    </lineage>
</organism>
<name>A0A9K3KWW1_9STRA</name>
<feature type="region of interest" description="Disordered" evidence="1">
    <location>
        <begin position="511"/>
        <end position="534"/>
    </location>
</feature>
<dbReference type="EMBL" id="JAGRRH010000018">
    <property type="protein sequence ID" value="KAG7351422.1"/>
    <property type="molecule type" value="Genomic_DNA"/>
</dbReference>
<feature type="compositionally biased region" description="Low complexity" evidence="1">
    <location>
        <begin position="520"/>
        <end position="533"/>
    </location>
</feature>
<protein>
    <submittedName>
        <fullName evidence="3">Uncharacterized protein</fullName>
    </submittedName>
</protein>
<keyword evidence="4" id="KW-1185">Reference proteome</keyword>
<evidence type="ECO:0000256" key="1">
    <source>
        <dbReference type="SAM" id="MobiDB-lite"/>
    </source>
</evidence>
<feature type="compositionally biased region" description="Low complexity" evidence="1">
    <location>
        <begin position="373"/>
        <end position="389"/>
    </location>
</feature>
<reference evidence="3" key="1">
    <citation type="journal article" date="2021" name="Sci. Rep.">
        <title>Diploid genomic architecture of Nitzschia inconspicua, an elite biomass production diatom.</title>
        <authorList>
            <person name="Oliver A."/>
            <person name="Podell S."/>
            <person name="Pinowska A."/>
            <person name="Traller J.C."/>
            <person name="Smith S.R."/>
            <person name="McClure R."/>
            <person name="Beliaev A."/>
            <person name="Bohutskyi P."/>
            <person name="Hill E.A."/>
            <person name="Rabines A."/>
            <person name="Zheng H."/>
            <person name="Allen L.Z."/>
            <person name="Kuo A."/>
            <person name="Grigoriev I.V."/>
            <person name="Allen A.E."/>
            <person name="Hazlebeck D."/>
            <person name="Allen E.E."/>
        </authorList>
    </citation>
    <scope>NUCLEOTIDE SEQUENCE</scope>
    <source>
        <strain evidence="3">Hildebrandi</strain>
    </source>
</reference>
<dbReference type="Proteomes" id="UP000693970">
    <property type="component" value="Unassembled WGS sequence"/>
</dbReference>
<gene>
    <name evidence="3" type="ORF">IV203_010782</name>
</gene>
<evidence type="ECO:0000313" key="4">
    <source>
        <dbReference type="Proteomes" id="UP000693970"/>
    </source>
</evidence>
<feature type="compositionally biased region" description="Basic and acidic residues" evidence="1">
    <location>
        <begin position="62"/>
        <end position="73"/>
    </location>
</feature>
<feature type="compositionally biased region" description="Low complexity" evidence="1">
    <location>
        <begin position="126"/>
        <end position="183"/>
    </location>
</feature>
<reference evidence="3" key="2">
    <citation type="submission" date="2021-04" db="EMBL/GenBank/DDBJ databases">
        <authorList>
            <person name="Podell S."/>
        </authorList>
    </citation>
    <scope>NUCLEOTIDE SEQUENCE</scope>
    <source>
        <strain evidence="3">Hildebrandi</strain>
    </source>
</reference>
<evidence type="ECO:0000256" key="2">
    <source>
        <dbReference type="SAM" id="Phobius"/>
    </source>
</evidence>
<sequence>MKSPRGSPRLMMRPSSPSSSVLLETHPASTSSERSPLLIPPRRRSSISSDHSASSGVKMRRTNSDRSNPDHRSNCLTSSWIWRMVWSRITLLLFVAGSLVLLGVGITNLRYQRVNSIQYKQHQQKHSQSNRNNNTSSTSTSTIHTHSNSTTDSSGSSSTTINSQTTRIRSENSNNNNTKTSINYRSSSFTTTTGPWPPTATEIANLYSTTSSTTPTTTTTTFGELASTMLPIWYQQTMDAIHEFVDVMYYRSSSTWEETETTPSPIPSSSENTNSAPTKDPGNKNVNDKDKETTHDFEWSLYRMRKLVWYTKELLDTFAPLYSTTTTTAAVFDDSINGTKTKNNKHNETFIDILFELQTSLATGYKWSKHLHNNNNNNNNETLKQQQKQQGGGGGGGEETTKSVRLAEQWLTNITDLDRSHHNQIVEFLSTVPPVDNNPNKSTDDPHSVTTTATAATTTTVSSYSSSLYWDDAATPVEGNTEASIALAILGTTQLTRIQKDLQALLTKESENAWDPSKETTTTTTSSSSSSSSKLEPTLQDIIYRLQRQIQVVVDQQDLFQDFFIPFYENPDKTIILLKETKALLDTICDEWKQLVAEFELQTTATKVKDVHAKERHKLKHSLKVQWKGFQWWVQAVDVVDAVQLLLDGLARRIESHDM</sequence>
<feature type="transmembrane region" description="Helical" evidence="2">
    <location>
        <begin position="89"/>
        <end position="111"/>
    </location>
</feature>